<reference evidence="1 2" key="2">
    <citation type="submission" date="2007-06" db="EMBL/GenBank/DDBJ databases">
        <title>Draft genome sequence of Pseudoflavonifractor capillosus ATCC 29799.</title>
        <authorList>
            <person name="Sudarsanam P."/>
            <person name="Ley R."/>
            <person name="Guruge J."/>
            <person name="Turnbaugh P.J."/>
            <person name="Mahowald M."/>
            <person name="Liep D."/>
            <person name="Gordon J."/>
        </authorList>
    </citation>
    <scope>NUCLEOTIDE SEQUENCE [LARGE SCALE GENOMIC DNA]</scope>
    <source>
        <strain evidence="1 2">ATCC 29799</strain>
    </source>
</reference>
<dbReference type="EMBL" id="AAXG02000006">
    <property type="protein sequence ID" value="EDN01217.1"/>
    <property type="molecule type" value="Genomic_DNA"/>
</dbReference>
<proteinExistence type="predicted"/>
<sequence length="109" mass="12775">MCAIVSCYKEAGHMNETLKLLYDRFYTPLPMVGSEQEVETCHRQLIERLDKPERKLVLQIIDAQNLMIEQRSVDSFICGFRLAWELAYELNHFETNRHPSPVEEAEMDA</sequence>
<dbReference type="InterPro" id="IPR049215">
    <property type="entry name" value="DUF6809"/>
</dbReference>
<comment type="caution">
    <text evidence="1">The sequence shown here is derived from an EMBL/GenBank/DDBJ whole genome shotgun (WGS) entry which is preliminary data.</text>
</comment>
<evidence type="ECO:0000313" key="2">
    <source>
        <dbReference type="Proteomes" id="UP000003639"/>
    </source>
</evidence>
<dbReference type="Proteomes" id="UP000003639">
    <property type="component" value="Unassembled WGS sequence"/>
</dbReference>
<keyword evidence="2" id="KW-1185">Reference proteome</keyword>
<protein>
    <submittedName>
        <fullName evidence="1">Uncharacterized protein</fullName>
    </submittedName>
</protein>
<accession>A6NRF7</accession>
<evidence type="ECO:0000313" key="1">
    <source>
        <dbReference type="EMBL" id="EDN01217.1"/>
    </source>
</evidence>
<gene>
    <name evidence="1" type="ORF">BACCAP_00785</name>
</gene>
<dbReference type="eggNOG" id="ENOG5033XJJ">
    <property type="taxonomic scope" value="Bacteria"/>
</dbReference>
<organism evidence="1 2">
    <name type="scientific">Pseudoflavonifractor capillosus ATCC 29799</name>
    <dbReference type="NCBI Taxonomy" id="411467"/>
    <lineage>
        <taxon>Bacteria</taxon>
        <taxon>Bacillati</taxon>
        <taxon>Bacillota</taxon>
        <taxon>Clostridia</taxon>
        <taxon>Eubacteriales</taxon>
        <taxon>Oscillospiraceae</taxon>
        <taxon>Pseudoflavonifractor</taxon>
    </lineage>
</organism>
<dbReference type="AlphaFoldDB" id="A6NRF7"/>
<reference evidence="1 2" key="1">
    <citation type="submission" date="2007-04" db="EMBL/GenBank/DDBJ databases">
        <authorList>
            <person name="Fulton L."/>
            <person name="Clifton S."/>
            <person name="Fulton B."/>
            <person name="Xu J."/>
            <person name="Minx P."/>
            <person name="Pepin K.H."/>
            <person name="Johnson M."/>
            <person name="Thiruvilangam P."/>
            <person name="Bhonagiri V."/>
            <person name="Nash W.E."/>
            <person name="Mardis E.R."/>
            <person name="Wilson R.K."/>
        </authorList>
    </citation>
    <scope>NUCLEOTIDE SEQUENCE [LARGE SCALE GENOMIC DNA]</scope>
    <source>
        <strain evidence="1 2">ATCC 29799</strain>
    </source>
</reference>
<dbReference type="Pfam" id="PF20648">
    <property type="entry name" value="DUF6809"/>
    <property type="match status" value="1"/>
</dbReference>
<name>A6NRF7_9FIRM</name>